<keyword evidence="2" id="KW-1185">Reference proteome</keyword>
<name>A0ACB7WRS0_DIOAL</name>
<comment type="caution">
    <text evidence="1">The sequence shown here is derived from an EMBL/GenBank/DDBJ whole genome shotgun (WGS) entry which is preliminary data.</text>
</comment>
<organism evidence="1 2">
    <name type="scientific">Dioscorea alata</name>
    <name type="common">Purple yam</name>
    <dbReference type="NCBI Taxonomy" id="55571"/>
    <lineage>
        <taxon>Eukaryota</taxon>
        <taxon>Viridiplantae</taxon>
        <taxon>Streptophyta</taxon>
        <taxon>Embryophyta</taxon>
        <taxon>Tracheophyta</taxon>
        <taxon>Spermatophyta</taxon>
        <taxon>Magnoliopsida</taxon>
        <taxon>Liliopsida</taxon>
        <taxon>Dioscoreales</taxon>
        <taxon>Dioscoreaceae</taxon>
        <taxon>Dioscorea</taxon>
    </lineage>
</organism>
<evidence type="ECO:0000313" key="2">
    <source>
        <dbReference type="Proteomes" id="UP000827976"/>
    </source>
</evidence>
<reference evidence="2" key="1">
    <citation type="journal article" date="2022" name="Nat. Commun.">
        <title>Chromosome evolution and the genetic basis of agronomically important traits in greater yam.</title>
        <authorList>
            <person name="Bredeson J.V."/>
            <person name="Lyons J.B."/>
            <person name="Oniyinde I.O."/>
            <person name="Okereke N.R."/>
            <person name="Kolade O."/>
            <person name="Nnabue I."/>
            <person name="Nwadili C.O."/>
            <person name="Hribova E."/>
            <person name="Parker M."/>
            <person name="Nwogha J."/>
            <person name="Shu S."/>
            <person name="Carlson J."/>
            <person name="Kariba R."/>
            <person name="Muthemba S."/>
            <person name="Knop K."/>
            <person name="Barton G.J."/>
            <person name="Sherwood A.V."/>
            <person name="Lopez-Montes A."/>
            <person name="Asiedu R."/>
            <person name="Jamnadass R."/>
            <person name="Muchugi A."/>
            <person name="Goodstein D."/>
            <person name="Egesi C.N."/>
            <person name="Featherston J."/>
            <person name="Asfaw A."/>
            <person name="Simpson G.G."/>
            <person name="Dolezel J."/>
            <person name="Hendre P.S."/>
            <person name="Van Deynze A."/>
            <person name="Kumar P.L."/>
            <person name="Obidiegwu J.E."/>
            <person name="Bhattacharjee R."/>
            <person name="Rokhsar D.S."/>
        </authorList>
    </citation>
    <scope>NUCLEOTIDE SEQUENCE [LARGE SCALE GENOMIC DNA]</scope>
    <source>
        <strain evidence="2">cv. TDa95/00328</strain>
    </source>
</reference>
<proteinExistence type="predicted"/>
<protein>
    <submittedName>
        <fullName evidence="1">Protein involved in mRNA turnover and stability protein</fullName>
    </submittedName>
</protein>
<dbReference type="EMBL" id="CM037011">
    <property type="protein sequence ID" value="KAH7691469.1"/>
    <property type="molecule type" value="Genomic_DNA"/>
</dbReference>
<accession>A0ACB7WRS0</accession>
<evidence type="ECO:0000313" key="1">
    <source>
        <dbReference type="EMBL" id="KAH7691469.1"/>
    </source>
</evidence>
<gene>
    <name evidence="1" type="ORF">IHE45_01G001100</name>
</gene>
<sequence length="472" mass="52007">MGPERFMSHDQEEGDRGHTKSLLLNVQDNSETAAISGEISHIQYGKLPKLSIEIPSTSVQDASIDFVALNMPSTSNCASPNVNPFPTKSPTSFSRKHISPDVSSYIPKPSIKKILLPRLSFKFRSPVSEIDKCDVIVQDDSSATSTEKPSVLRSLSFTKLFSSTPRGSSSLPVTPVAHLHGMFSLRTTPVGTSMSDRKELKKVIHRSLSLPAVAKPKNIKRMDSLGNMYRIIPTPRIVDMSCATPEIIASPDHESNDDGEDIAEEEAVCRICMIELCEGGDTLKLECSCKGELALAHKECALKWFILRGSKNCEVCKQEVKNLPVTLLRIHNIQAAVVQTGTTSQRIVCNYGVFQEMPVLVFVSMLAYFCFLEQLLVADNGYTALAISVPFSFILGLLASMTSSTMVAGTCTWIYSSVQFVLVVLFAHLFYSMFHMQSIMSVVLATFTGFAITMCGSSIIVEFLRWRIRLHG</sequence>
<dbReference type="Proteomes" id="UP000827976">
    <property type="component" value="Chromosome 1"/>
</dbReference>